<reference evidence="1" key="1">
    <citation type="submission" date="2023-03" db="EMBL/GenBank/DDBJ databases">
        <title>Massive genome expansion in bonnet fungi (Mycena s.s.) driven by repeated elements and novel gene families across ecological guilds.</title>
        <authorList>
            <consortium name="Lawrence Berkeley National Laboratory"/>
            <person name="Harder C.B."/>
            <person name="Miyauchi S."/>
            <person name="Viragh M."/>
            <person name="Kuo A."/>
            <person name="Thoen E."/>
            <person name="Andreopoulos B."/>
            <person name="Lu D."/>
            <person name="Skrede I."/>
            <person name="Drula E."/>
            <person name="Henrissat B."/>
            <person name="Morin E."/>
            <person name="Kohler A."/>
            <person name="Barry K."/>
            <person name="LaButti K."/>
            <person name="Morin E."/>
            <person name="Salamov A."/>
            <person name="Lipzen A."/>
            <person name="Mereny Z."/>
            <person name="Hegedus B."/>
            <person name="Baldrian P."/>
            <person name="Stursova M."/>
            <person name="Weitz H."/>
            <person name="Taylor A."/>
            <person name="Grigoriev I.V."/>
            <person name="Nagy L.G."/>
            <person name="Martin F."/>
            <person name="Kauserud H."/>
        </authorList>
    </citation>
    <scope>NUCLEOTIDE SEQUENCE</scope>
    <source>
        <strain evidence="1">CBHHK200</strain>
    </source>
</reference>
<evidence type="ECO:0000313" key="1">
    <source>
        <dbReference type="EMBL" id="KAJ7020331.1"/>
    </source>
</evidence>
<dbReference type="EMBL" id="JARJCM010000267">
    <property type="protein sequence ID" value="KAJ7020331.1"/>
    <property type="molecule type" value="Genomic_DNA"/>
</dbReference>
<evidence type="ECO:0000313" key="2">
    <source>
        <dbReference type="Proteomes" id="UP001218188"/>
    </source>
</evidence>
<accession>A0AAD6WQV4</accession>
<organism evidence="1 2">
    <name type="scientific">Mycena alexandri</name>
    <dbReference type="NCBI Taxonomy" id="1745969"/>
    <lineage>
        <taxon>Eukaryota</taxon>
        <taxon>Fungi</taxon>
        <taxon>Dikarya</taxon>
        <taxon>Basidiomycota</taxon>
        <taxon>Agaricomycotina</taxon>
        <taxon>Agaricomycetes</taxon>
        <taxon>Agaricomycetidae</taxon>
        <taxon>Agaricales</taxon>
        <taxon>Marasmiineae</taxon>
        <taxon>Mycenaceae</taxon>
        <taxon>Mycena</taxon>
    </lineage>
</organism>
<protein>
    <submittedName>
        <fullName evidence="1">Uncharacterized protein</fullName>
    </submittedName>
</protein>
<dbReference type="Proteomes" id="UP001218188">
    <property type="component" value="Unassembled WGS sequence"/>
</dbReference>
<keyword evidence="2" id="KW-1185">Reference proteome</keyword>
<dbReference type="AlphaFoldDB" id="A0AAD6WQV4"/>
<gene>
    <name evidence="1" type="ORF">C8F04DRAFT_1196778</name>
</gene>
<name>A0AAD6WQV4_9AGAR</name>
<proteinExistence type="predicted"/>
<sequence length="146" mass="16425">MAIAIHVFLHAGSYRVARVTGRGLPANPWPDPHPRLQGCRPLPLRRFDGTRSTGAVPVPSEILRVQKRPVERRAILFQVVYFMHLQLILSLSQTVGPRRVVLSPAETAGTRQVNSEPKEQIPKQYSTWLTRCHGRDGRPVDRPVPS</sequence>
<comment type="caution">
    <text evidence="1">The sequence shown here is derived from an EMBL/GenBank/DDBJ whole genome shotgun (WGS) entry which is preliminary data.</text>
</comment>